<proteinExistence type="predicted"/>
<dbReference type="SUPFAM" id="SSF51735">
    <property type="entry name" value="NAD(P)-binding Rossmann-fold domains"/>
    <property type="match status" value="1"/>
</dbReference>
<feature type="domain" description="GFO/IDH/MocA-like oxidoreductase" evidence="2">
    <location>
        <begin position="163"/>
        <end position="244"/>
    </location>
</feature>
<organism evidence="3 4">
    <name type="scientific">Litorilinea aerophila</name>
    <dbReference type="NCBI Taxonomy" id="1204385"/>
    <lineage>
        <taxon>Bacteria</taxon>
        <taxon>Bacillati</taxon>
        <taxon>Chloroflexota</taxon>
        <taxon>Caldilineae</taxon>
        <taxon>Caldilineales</taxon>
        <taxon>Caldilineaceae</taxon>
        <taxon>Litorilinea</taxon>
    </lineage>
</organism>
<dbReference type="InterPro" id="IPR000683">
    <property type="entry name" value="Gfo/Idh/MocA-like_OxRdtase_N"/>
</dbReference>
<dbReference type="InterPro" id="IPR052515">
    <property type="entry name" value="Gfo/Idh/MocA_Oxidoreductase"/>
</dbReference>
<reference evidence="3 4" key="1">
    <citation type="submission" date="2019-06" db="EMBL/GenBank/DDBJ databases">
        <title>Genome sequence of Litorilinea aerophila BAA-2444.</title>
        <authorList>
            <person name="Maclea K.S."/>
            <person name="Maurais E.G."/>
            <person name="Iannazzi L.C."/>
        </authorList>
    </citation>
    <scope>NUCLEOTIDE SEQUENCE [LARGE SCALE GENOMIC DNA]</scope>
    <source>
        <strain evidence="3 4">ATCC BAA-2444</strain>
    </source>
</reference>
<gene>
    <name evidence="3" type="ORF">FKZ61_00890</name>
</gene>
<dbReference type="InParanoid" id="A0A540VMN8"/>
<dbReference type="Gene3D" id="3.30.360.10">
    <property type="entry name" value="Dihydrodipicolinate Reductase, domain 2"/>
    <property type="match status" value="1"/>
</dbReference>
<evidence type="ECO:0000313" key="3">
    <source>
        <dbReference type="EMBL" id="TQE97966.1"/>
    </source>
</evidence>
<protein>
    <submittedName>
        <fullName evidence="3">Gfo/Idh/MocA family oxidoreductase</fullName>
    </submittedName>
</protein>
<dbReference type="Gene3D" id="3.40.50.720">
    <property type="entry name" value="NAD(P)-binding Rossmann-like Domain"/>
    <property type="match status" value="1"/>
</dbReference>
<accession>A0A540VMN8</accession>
<sequence length="342" mass="37068">MIRVALIGAGQRSVSHMTALSQMEEVEIAALVDLDPARAQAAQARANDRRPPGSRPIQAAIFTDYRAMLDAVTPDCLYLCLPPFAHGQIDHDLIDYGRPMLIEKPIALDMGLAREIAAHIREQSIVNAVGYQKRYSPAVQHAVGRLHGVDIGMVISIRLSGLPGQPWWRVQAQSGGMLTEQHTHAVDLMRYLCGEIEHVYAVGGIQLSREVPNLDIFDVNACTVRFVNGAPGIIGNSCAAPAGAAVFPPHLVHVVAREMVLSVNESRTVIRHADGESEEIQSQVDDNLEMNRTFIQAVGTGNQAGIRSPYDDALRTLAVTLACQRSAETGQPIPLEAFLQGP</sequence>
<evidence type="ECO:0000259" key="2">
    <source>
        <dbReference type="Pfam" id="PF22725"/>
    </source>
</evidence>
<keyword evidence="4" id="KW-1185">Reference proteome</keyword>
<name>A0A540VMN8_9CHLR</name>
<dbReference type="GO" id="GO:0000166">
    <property type="term" value="F:nucleotide binding"/>
    <property type="evidence" value="ECO:0007669"/>
    <property type="project" value="InterPro"/>
</dbReference>
<feature type="domain" description="Gfo/Idh/MocA-like oxidoreductase N-terminal" evidence="1">
    <location>
        <begin position="2"/>
        <end position="131"/>
    </location>
</feature>
<dbReference type="PANTHER" id="PTHR43249">
    <property type="entry name" value="UDP-N-ACETYL-2-AMINO-2-DEOXY-D-GLUCURONATE OXIDASE"/>
    <property type="match status" value="1"/>
</dbReference>
<evidence type="ECO:0000259" key="1">
    <source>
        <dbReference type="Pfam" id="PF01408"/>
    </source>
</evidence>
<evidence type="ECO:0000313" key="4">
    <source>
        <dbReference type="Proteomes" id="UP000317371"/>
    </source>
</evidence>
<dbReference type="Pfam" id="PF01408">
    <property type="entry name" value="GFO_IDH_MocA"/>
    <property type="match status" value="1"/>
</dbReference>
<dbReference type="PANTHER" id="PTHR43249:SF1">
    <property type="entry name" value="D-GLUCOSIDE 3-DEHYDROGENASE"/>
    <property type="match status" value="1"/>
</dbReference>
<dbReference type="InterPro" id="IPR055170">
    <property type="entry name" value="GFO_IDH_MocA-like_dom"/>
</dbReference>
<dbReference type="Pfam" id="PF22725">
    <property type="entry name" value="GFO_IDH_MocA_C3"/>
    <property type="match status" value="1"/>
</dbReference>
<dbReference type="RefSeq" id="WP_141608179.1">
    <property type="nucleotide sequence ID" value="NZ_VIGC02000001.1"/>
</dbReference>
<dbReference type="SUPFAM" id="SSF55347">
    <property type="entry name" value="Glyceraldehyde-3-phosphate dehydrogenase-like, C-terminal domain"/>
    <property type="match status" value="1"/>
</dbReference>
<dbReference type="AlphaFoldDB" id="A0A540VMN8"/>
<dbReference type="EMBL" id="VIGC01000001">
    <property type="protein sequence ID" value="TQE97966.1"/>
    <property type="molecule type" value="Genomic_DNA"/>
</dbReference>
<comment type="caution">
    <text evidence="3">The sequence shown here is derived from an EMBL/GenBank/DDBJ whole genome shotgun (WGS) entry which is preliminary data.</text>
</comment>
<dbReference type="InterPro" id="IPR036291">
    <property type="entry name" value="NAD(P)-bd_dom_sf"/>
</dbReference>
<dbReference type="Proteomes" id="UP000317371">
    <property type="component" value="Unassembled WGS sequence"/>
</dbReference>
<dbReference type="OrthoDB" id="9815825at2"/>